<keyword evidence="1" id="KW-0732">Signal</keyword>
<dbReference type="EMBL" id="DXHP01000126">
    <property type="protein sequence ID" value="HIW06789.1"/>
    <property type="molecule type" value="Genomic_DNA"/>
</dbReference>
<dbReference type="InterPro" id="IPR036761">
    <property type="entry name" value="TTHA0802/YceI-like_sf"/>
</dbReference>
<sequence>MKKLLLITSLMGLFSGAIAAEYTLDPGHTNARFNIDHFQTTTNHGGFYGIEGTVQFDQEAKTGDLDITFKTKNINTGDEGFDGHMSSADLLNVEQFPEMRFKSTEWVFEGDKPAEIKGELTMMGKTNPVTLTATKFGCYDNPMFGAEVCGGDFTTTIDRTQWGIDFLVDAGISKEVTIQIQAEGVKQ</sequence>
<comment type="caution">
    <text evidence="3">The sequence shown here is derived from an EMBL/GenBank/DDBJ whole genome shotgun (WGS) entry which is preliminary data.</text>
</comment>
<dbReference type="Proteomes" id="UP000823934">
    <property type="component" value="Unassembled WGS sequence"/>
</dbReference>
<dbReference type="PANTHER" id="PTHR34406:SF2">
    <property type="entry name" value="PERIPLASMIC PROTEIN"/>
    <property type="match status" value="1"/>
</dbReference>
<feature type="domain" description="Lipid/polyisoprenoid-binding YceI-like" evidence="2">
    <location>
        <begin position="21"/>
        <end position="185"/>
    </location>
</feature>
<evidence type="ECO:0000256" key="1">
    <source>
        <dbReference type="SAM" id="SignalP"/>
    </source>
</evidence>
<feature type="chain" id="PRO_5039659930" evidence="1">
    <location>
        <begin position="20"/>
        <end position="187"/>
    </location>
</feature>
<dbReference type="InterPro" id="IPR007372">
    <property type="entry name" value="Lipid/polyisoprenoid-bd_YceI"/>
</dbReference>
<reference evidence="3" key="2">
    <citation type="submission" date="2021-04" db="EMBL/GenBank/DDBJ databases">
        <authorList>
            <person name="Gilroy R."/>
        </authorList>
    </citation>
    <scope>NUCLEOTIDE SEQUENCE</scope>
    <source>
        <strain evidence="3">CHK160-9182</strain>
    </source>
</reference>
<dbReference type="Gene3D" id="2.40.128.110">
    <property type="entry name" value="Lipid/polyisoprenoid-binding, YceI-like"/>
    <property type="match status" value="1"/>
</dbReference>
<dbReference type="SUPFAM" id="SSF101874">
    <property type="entry name" value="YceI-like"/>
    <property type="match status" value="1"/>
</dbReference>
<evidence type="ECO:0000259" key="2">
    <source>
        <dbReference type="SMART" id="SM00867"/>
    </source>
</evidence>
<evidence type="ECO:0000313" key="4">
    <source>
        <dbReference type="Proteomes" id="UP000823934"/>
    </source>
</evidence>
<organism evidence="3 4">
    <name type="scientific">Candidatus Ignatzschineria merdigallinarum</name>
    <dbReference type="NCBI Taxonomy" id="2838621"/>
    <lineage>
        <taxon>Bacteria</taxon>
        <taxon>Pseudomonadati</taxon>
        <taxon>Pseudomonadota</taxon>
        <taxon>Gammaproteobacteria</taxon>
        <taxon>Cardiobacteriales</taxon>
        <taxon>Ignatzschineriaceae</taxon>
        <taxon>Ignatzschineria</taxon>
    </lineage>
</organism>
<accession>A0A9D1Q644</accession>
<dbReference type="AlphaFoldDB" id="A0A9D1Q644"/>
<evidence type="ECO:0000313" key="3">
    <source>
        <dbReference type="EMBL" id="HIW06789.1"/>
    </source>
</evidence>
<reference evidence="3" key="1">
    <citation type="journal article" date="2021" name="PeerJ">
        <title>Extensive microbial diversity within the chicken gut microbiome revealed by metagenomics and culture.</title>
        <authorList>
            <person name="Gilroy R."/>
            <person name="Ravi A."/>
            <person name="Getino M."/>
            <person name="Pursley I."/>
            <person name="Horton D.L."/>
            <person name="Alikhan N.F."/>
            <person name="Baker D."/>
            <person name="Gharbi K."/>
            <person name="Hall N."/>
            <person name="Watson M."/>
            <person name="Adriaenssens E.M."/>
            <person name="Foster-Nyarko E."/>
            <person name="Jarju S."/>
            <person name="Secka A."/>
            <person name="Antonio M."/>
            <person name="Oren A."/>
            <person name="Chaudhuri R.R."/>
            <person name="La Ragione R."/>
            <person name="Hildebrand F."/>
            <person name="Pallen M.J."/>
        </authorList>
    </citation>
    <scope>NUCLEOTIDE SEQUENCE</scope>
    <source>
        <strain evidence="3">CHK160-9182</strain>
    </source>
</reference>
<dbReference type="Pfam" id="PF04264">
    <property type="entry name" value="YceI"/>
    <property type="match status" value="1"/>
</dbReference>
<gene>
    <name evidence="3" type="ORF">H9889_05630</name>
</gene>
<dbReference type="SMART" id="SM00867">
    <property type="entry name" value="YceI"/>
    <property type="match status" value="1"/>
</dbReference>
<proteinExistence type="predicted"/>
<dbReference type="PANTHER" id="PTHR34406">
    <property type="entry name" value="PROTEIN YCEI"/>
    <property type="match status" value="1"/>
</dbReference>
<name>A0A9D1Q644_9GAMM</name>
<feature type="signal peptide" evidence="1">
    <location>
        <begin position="1"/>
        <end position="19"/>
    </location>
</feature>
<protein>
    <submittedName>
        <fullName evidence="3">YceI family protein</fullName>
    </submittedName>
</protein>